<evidence type="ECO:0000256" key="2">
    <source>
        <dbReference type="SAM" id="Coils"/>
    </source>
</evidence>
<dbReference type="GO" id="GO:1990281">
    <property type="term" value="C:efflux pump complex"/>
    <property type="evidence" value="ECO:0007669"/>
    <property type="project" value="TreeGrafter"/>
</dbReference>
<protein>
    <submittedName>
        <fullName evidence="6">Efflux RND transporter periplasmic adaptor subunit</fullName>
    </submittedName>
</protein>
<dbReference type="Pfam" id="PF25989">
    <property type="entry name" value="YknX_C"/>
    <property type="match status" value="1"/>
</dbReference>
<dbReference type="InterPro" id="IPR006143">
    <property type="entry name" value="RND_pump_MFP"/>
</dbReference>
<dbReference type="GO" id="GO:0015562">
    <property type="term" value="F:efflux transmembrane transporter activity"/>
    <property type="evidence" value="ECO:0007669"/>
    <property type="project" value="TreeGrafter"/>
</dbReference>
<feature type="chain" id="PRO_5021487496" evidence="3">
    <location>
        <begin position="40"/>
        <end position="368"/>
    </location>
</feature>
<keyword evidence="3" id="KW-0732">Signal</keyword>
<evidence type="ECO:0000256" key="3">
    <source>
        <dbReference type="SAM" id="SignalP"/>
    </source>
</evidence>
<dbReference type="SUPFAM" id="SSF111369">
    <property type="entry name" value="HlyD-like secretion proteins"/>
    <property type="match status" value="1"/>
</dbReference>
<dbReference type="Gene3D" id="2.40.30.170">
    <property type="match status" value="1"/>
</dbReference>
<comment type="caution">
    <text evidence="6">The sequence shown here is derived from an EMBL/GenBank/DDBJ whole genome shotgun (WGS) entry which is preliminary data.</text>
</comment>
<reference evidence="7" key="1">
    <citation type="submission" date="2019-06" db="EMBL/GenBank/DDBJ databases">
        <title>The complete genome of Emcibacter congregatus ZYLT.</title>
        <authorList>
            <person name="Zhao Z."/>
        </authorList>
    </citation>
    <scope>NUCLEOTIDE SEQUENCE [LARGE SCALE GENOMIC DNA]</scope>
    <source>
        <strain evidence="7">MCCC 1A06723</strain>
    </source>
</reference>
<dbReference type="InterPro" id="IPR058647">
    <property type="entry name" value="BSH_CzcB-like"/>
</dbReference>
<keyword evidence="2" id="KW-0175">Coiled coil</keyword>
<dbReference type="EMBL" id="VFIY01000004">
    <property type="protein sequence ID" value="TPD62654.1"/>
    <property type="molecule type" value="Genomic_DNA"/>
</dbReference>
<comment type="similarity">
    <text evidence="1">Belongs to the membrane fusion protein (MFP) (TC 8.A.1) family.</text>
</comment>
<name>A0A501PRR4_9PROT</name>
<evidence type="ECO:0000313" key="6">
    <source>
        <dbReference type="EMBL" id="TPD62654.1"/>
    </source>
</evidence>
<gene>
    <name evidence="6" type="ORF">FIV46_00810</name>
</gene>
<dbReference type="OrthoDB" id="9813967at2"/>
<organism evidence="6 7">
    <name type="scientific">Emcibacter nanhaiensis</name>
    <dbReference type="NCBI Taxonomy" id="1505037"/>
    <lineage>
        <taxon>Bacteria</taxon>
        <taxon>Pseudomonadati</taxon>
        <taxon>Pseudomonadota</taxon>
        <taxon>Alphaproteobacteria</taxon>
        <taxon>Emcibacterales</taxon>
        <taxon>Emcibacteraceae</taxon>
        <taxon>Emcibacter</taxon>
    </lineage>
</organism>
<dbReference type="Gene3D" id="2.40.420.20">
    <property type="match status" value="1"/>
</dbReference>
<evidence type="ECO:0000259" key="5">
    <source>
        <dbReference type="Pfam" id="PF25989"/>
    </source>
</evidence>
<dbReference type="Proteomes" id="UP000319148">
    <property type="component" value="Unassembled WGS sequence"/>
</dbReference>
<feature type="coiled-coil region" evidence="2">
    <location>
        <begin position="149"/>
        <end position="176"/>
    </location>
</feature>
<dbReference type="RefSeq" id="WP_139937904.1">
    <property type="nucleotide sequence ID" value="NZ_JBHSYP010000022.1"/>
</dbReference>
<feature type="signal peptide" evidence="3">
    <location>
        <begin position="1"/>
        <end position="39"/>
    </location>
</feature>
<evidence type="ECO:0000256" key="1">
    <source>
        <dbReference type="ARBA" id="ARBA00009477"/>
    </source>
</evidence>
<dbReference type="AlphaFoldDB" id="A0A501PRR4"/>
<feature type="domain" description="YknX-like C-terminal permuted SH3-like" evidence="5">
    <location>
        <begin position="293"/>
        <end position="361"/>
    </location>
</feature>
<sequence>MTLSAVLHNGINKFTRASGKAGLLLLLALPVAAPMGAQAQDMPKPRVVVEKVVSTEMAPTLTVPGSVISMHDSRLAAETSATVDWVAEVGTQVKQGDPVARLNTRLLTLDLTNREADIKSAEAQITFRQKEVARLATLLKRDNISEARYDEAVSALDVLKQQLEQAKAERDRTKYLLDKSVIRAPVPGWVVERFISVGEYVSAGSEVVRLVDTKETEITAQAPLALVKGLKAGMNITVTNGTERIATPIRAIIPVGDNVSRMVEIRLEIPENLWIIGSAVRVNLPKDLPRTVTAIPRDALIVRAGRNYVFRVNDEGKSENVAVNTGAVEDNLIEVQGNLKAGDRVIIRGGETLRAGQDVEVVSGSDLS</sequence>
<dbReference type="NCBIfam" id="TIGR01730">
    <property type="entry name" value="RND_mfp"/>
    <property type="match status" value="1"/>
</dbReference>
<feature type="domain" description="CzcB-like barrel-sandwich hybrid" evidence="4">
    <location>
        <begin position="86"/>
        <end position="212"/>
    </location>
</feature>
<evidence type="ECO:0000313" key="7">
    <source>
        <dbReference type="Proteomes" id="UP000319148"/>
    </source>
</evidence>
<dbReference type="Pfam" id="PF25973">
    <property type="entry name" value="BSH_CzcB"/>
    <property type="match status" value="1"/>
</dbReference>
<dbReference type="Gene3D" id="1.10.287.470">
    <property type="entry name" value="Helix hairpin bin"/>
    <property type="match status" value="1"/>
</dbReference>
<dbReference type="PANTHER" id="PTHR30469:SF15">
    <property type="entry name" value="HLYD FAMILY OF SECRETION PROTEINS"/>
    <property type="match status" value="1"/>
</dbReference>
<dbReference type="InterPro" id="IPR058637">
    <property type="entry name" value="YknX-like_C"/>
</dbReference>
<accession>A0A501PRR4</accession>
<evidence type="ECO:0000259" key="4">
    <source>
        <dbReference type="Pfam" id="PF25973"/>
    </source>
</evidence>
<keyword evidence="7" id="KW-1185">Reference proteome</keyword>
<dbReference type="PANTHER" id="PTHR30469">
    <property type="entry name" value="MULTIDRUG RESISTANCE PROTEIN MDTA"/>
    <property type="match status" value="1"/>
</dbReference>
<dbReference type="Gene3D" id="2.40.50.100">
    <property type="match status" value="1"/>
</dbReference>
<proteinExistence type="inferred from homology"/>